<dbReference type="EMBL" id="PVTF01000014">
    <property type="protein sequence ID" value="PRY35271.1"/>
    <property type="molecule type" value="Genomic_DNA"/>
</dbReference>
<dbReference type="Proteomes" id="UP000239494">
    <property type="component" value="Unassembled WGS sequence"/>
</dbReference>
<gene>
    <name evidence="1" type="ORF">CLV43_114189</name>
</gene>
<reference evidence="1 2" key="1">
    <citation type="submission" date="2018-03" db="EMBL/GenBank/DDBJ databases">
        <title>Genomic Encyclopedia of Archaeal and Bacterial Type Strains, Phase II (KMG-II): from individual species to whole genera.</title>
        <authorList>
            <person name="Goeker M."/>
        </authorList>
    </citation>
    <scope>NUCLEOTIDE SEQUENCE [LARGE SCALE GENOMIC DNA]</scope>
    <source>
        <strain evidence="1 2">DSM 44720</strain>
    </source>
</reference>
<proteinExistence type="predicted"/>
<dbReference type="AlphaFoldDB" id="A0A2T0SPC6"/>
<evidence type="ECO:0000313" key="1">
    <source>
        <dbReference type="EMBL" id="PRY35271.1"/>
    </source>
</evidence>
<evidence type="ECO:0008006" key="3">
    <source>
        <dbReference type="Google" id="ProtNLM"/>
    </source>
</evidence>
<sequence length="140" mass="15203">MTSAAHTAVLVHLLALLDTVPYLVIRRAQTAPGELGTVDFDENLVTVSAEADLPEFVVTLMHEVRHLRRGPCYEGDEEVDEAVVVDETTRLLVPDEALPEDLDTVDPRKLAAALGIDVQTARHAIALARQDRTSTIGKVA</sequence>
<comment type="caution">
    <text evidence="1">The sequence shown here is derived from an EMBL/GenBank/DDBJ whole genome shotgun (WGS) entry which is preliminary data.</text>
</comment>
<accession>A0A2T0SPC6</accession>
<organism evidence="1 2">
    <name type="scientific">Umezawaea tangerina</name>
    <dbReference type="NCBI Taxonomy" id="84725"/>
    <lineage>
        <taxon>Bacteria</taxon>
        <taxon>Bacillati</taxon>
        <taxon>Actinomycetota</taxon>
        <taxon>Actinomycetes</taxon>
        <taxon>Pseudonocardiales</taxon>
        <taxon>Pseudonocardiaceae</taxon>
        <taxon>Umezawaea</taxon>
    </lineage>
</organism>
<evidence type="ECO:0000313" key="2">
    <source>
        <dbReference type="Proteomes" id="UP000239494"/>
    </source>
</evidence>
<dbReference type="RefSeq" id="WP_146175065.1">
    <property type="nucleotide sequence ID" value="NZ_PVTF01000014.1"/>
</dbReference>
<protein>
    <recommendedName>
        <fullName evidence="3">IrrE N-terminal-like domain-containing protein</fullName>
    </recommendedName>
</protein>
<name>A0A2T0SPC6_9PSEU</name>
<keyword evidence="2" id="KW-1185">Reference proteome</keyword>